<evidence type="ECO:0000313" key="3">
    <source>
        <dbReference type="Proteomes" id="UP000221918"/>
    </source>
</evidence>
<feature type="non-terminal residue" evidence="2">
    <location>
        <position position="1"/>
    </location>
</feature>
<dbReference type="Pfam" id="PF13817">
    <property type="entry name" value="DDE_Tnp_IS66_C"/>
    <property type="match status" value="1"/>
</dbReference>
<evidence type="ECO:0000313" key="2">
    <source>
        <dbReference type="EMBL" id="PHF03939.1"/>
    </source>
</evidence>
<comment type="caution">
    <text evidence="2">The sequence shown here is derived from an EMBL/GenBank/DDBJ whole genome shotgun (WGS) entry which is preliminary data.</text>
</comment>
<reference evidence="2 3" key="1">
    <citation type="submission" date="2017-09" db="EMBL/GenBank/DDBJ databases">
        <title>Large-scale bioinformatics analysis of Bacillus genomes uncovers conserved roles of natural products in bacterial physiology.</title>
        <authorList>
            <consortium name="Agbiome Team Llc"/>
            <person name="Bleich R.M."/>
            <person name="Grubbs K.J."/>
            <person name="Santa Maria K.C."/>
            <person name="Allen S.E."/>
            <person name="Farag S."/>
            <person name="Shank E.A."/>
            <person name="Bowers A."/>
        </authorList>
    </citation>
    <scope>NUCLEOTIDE SEQUENCE [LARGE SCALE GENOMIC DNA]</scope>
    <source>
        <strain evidence="2 3">AFS037265</strain>
    </source>
</reference>
<dbReference type="InterPro" id="IPR039552">
    <property type="entry name" value="IS66_C"/>
</dbReference>
<protein>
    <submittedName>
        <fullName evidence="2">Transposase</fullName>
    </submittedName>
</protein>
<feature type="domain" description="Transposase IS66 C-terminal" evidence="1">
    <location>
        <begin position="6"/>
        <end position="46"/>
    </location>
</feature>
<dbReference type="AlphaFoldDB" id="A0ABD6TDG4"/>
<dbReference type="Proteomes" id="UP000221918">
    <property type="component" value="Unassembled WGS sequence"/>
</dbReference>
<accession>A0ABD6TDG4</accession>
<name>A0ABD6TDG4_9BACI</name>
<gene>
    <name evidence="2" type="ORF">COF81_04155</name>
</gene>
<proteinExistence type="predicted"/>
<organism evidence="2 3">
    <name type="scientific">Bacillus pseudomycoides</name>
    <dbReference type="NCBI Taxonomy" id="64104"/>
    <lineage>
        <taxon>Bacteria</taxon>
        <taxon>Bacillati</taxon>
        <taxon>Bacillota</taxon>
        <taxon>Bacilli</taxon>
        <taxon>Bacillales</taxon>
        <taxon>Bacillaceae</taxon>
        <taxon>Bacillus</taxon>
        <taxon>Bacillus cereus group</taxon>
    </lineage>
</organism>
<dbReference type="EMBL" id="NUTL01000020">
    <property type="protein sequence ID" value="PHF03939.1"/>
    <property type="molecule type" value="Genomic_DNA"/>
</dbReference>
<sequence>SAIMYSVVETAKENNLSPYHYLLYLFETLPNIDLNNKEEIDKVLPWSMDLPSSCKVPKKVKKTKSNSKINLCCIFWSYLTFTKMIKWQGILKLVFSSINLKSLFNFFYYSSTYSLLNYNYAVG</sequence>
<evidence type="ECO:0000259" key="1">
    <source>
        <dbReference type="Pfam" id="PF13817"/>
    </source>
</evidence>